<proteinExistence type="predicted"/>
<dbReference type="EMBL" id="JBHMAX010000012">
    <property type="protein sequence ID" value="MFB9731570.1"/>
    <property type="molecule type" value="Genomic_DNA"/>
</dbReference>
<feature type="region of interest" description="Disordered" evidence="1">
    <location>
        <begin position="129"/>
        <end position="159"/>
    </location>
</feature>
<evidence type="ECO:0000259" key="2">
    <source>
        <dbReference type="Pfam" id="PF00149"/>
    </source>
</evidence>
<dbReference type="PANTHER" id="PTHR31302">
    <property type="entry name" value="TRANSMEMBRANE PROTEIN WITH METALLOPHOSPHOESTERASE DOMAIN-RELATED"/>
    <property type="match status" value="1"/>
</dbReference>
<dbReference type="PANTHER" id="PTHR31302:SF20">
    <property type="entry name" value="CONSERVED PROTEIN"/>
    <property type="match status" value="1"/>
</dbReference>
<dbReference type="RefSeq" id="WP_141337012.1">
    <property type="nucleotide sequence ID" value="NZ_JBHMAX010000012.1"/>
</dbReference>
<dbReference type="Gene3D" id="3.60.21.10">
    <property type="match status" value="1"/>
</dbReference>
<organism evidence="3 4">
    <name type="scientific">Ornithinimicrobium kibberense</name>
    <dbReference type="NCBI Taxonomy" id="282060"/>
    <lineage>
        <taxon>Bacteria</taxon>
        <taxon>Bacillati</taxon>
        <taxon>Actinomycetota</taxon>
        <taxon>Actinomycetes</taxon>
        <taxon>Micrococcales</taxon>
        <taxon>Ornithinimicrobiaceae</taxon>
        <taxon>Ornithinimicrobium</taxon>
    </lineage>
</organism>
<dbReference type="Proteomes" id="UP001589613">
    <property type="component" value="Unassembled WGS sequence"/>
</dbReference>
<dbReference type="InterPro" id="IPR004843">
    <property type="entry name" value="Calcineurin-like_PHP"/>
</dbReference>
<name>A0ABV5V191_9MICO</name>
<keyword evidence="4" id="KW-1185">Reference proteome</keyword>
<evidence type="ECO:0000313" key="3">
    <source>
        <dbReference type="EMBL" id="MFB9731570.1"/>
    </source>
</evidence>
<gene>
    <name evidence="3" type="ORF">ACFFN0_05900</name>
</gene>
<dbReference type="SUPFAM" id="SSF56300">
    <property type="entry name" value="Metallo-dependent phosphatases"/>
    <property type="match status" value="1"/>
</dbReference>
<dbReference type="InterPro" id="IPR051158">
    <property type="entry name" value="Metallophosphoesterase_sf"/>
</dbReference>
<reference evidence="3 4" key="1">
    <citation type="submission" date="2024-09" db="EMBL/GenBank/DDBJ databases">
        <authorList>
            <person name="Sun Q."/>
            <person name="Mori K."/>
        </authorList>
    </citation>
    <scope>NUCLEOTIDE SEQUENCE [LARGE SCALE GENOMIC DNA]</scope>
    <source>
        <strain evidence="3 4">JCM 12763</strain>
    </source>
</reference>
<protein>
    <submittedName>
        <fullName evidence="3">Metallophosphoesterase</fullName>
    </submittedName>
</protein>
<comment type="caution">
    <text evidence="3">The sequence shown here is derived from an EMBL/GenBank/DDBJ whole genome shotgun (WGS) entry which is preliminary data.</text>
</comment>
<accession>A0ABV5V191</accession>
<sequence length="328" mass="35125">MDRRVWGALGTGAGLAAAGAAYATWVEPRWFALRRVEVPCLPSRATSVRVLHLSDLHLVPRQRIKRAWVRRLADLRPDLVVDTGDNLAARDAVPALVDTLDGLLDVPGVFVLGSNDYFAPGLKNPLRYLDDSHDRPVRTGAATPGQHGPGPADPTDRGRLPTEELLEALTGRGWVDLTNARARLEVAGLRLELVGVDDPHLEYDDYCVVAGPAADDVDLTIGVTHAPYRRVLDAMSRDGAGLLIAGHTHGGQLQVPGYGALVTNCDLDTARASGLSRWWPGAGSTPSTEAPDDAAWLHVSAGLGGNPYTPFRFSCRPEATLLTLVPAR</sequence>
<feature type="domain" description="Calcineurin-like phosphoesterase" evidence="2">
    <location>
        <begin position="49"/>
        <end position="250"/>
    </location>
</feature>
<dbReference type="Pfam" id="PF00149">
    <property type="entry name" value="Metallophos"/>
    <property type="match status" value="1"/>
</dbReference>
<dbReference type="InterPro" id="IPR029052">
    <property type="entry name" value="Metallo-depent_PP-like"/>
</dbReference>
<evidence type="ECO:0000256" key="1">
    <source>
        <dbReference type="SAM" id="MobiDB-lite"/>
    </source>
</evidence>
<evidence type="ECO:0000313" key="4">
    <source>
        <dbReference type="Proteomes" id="UP001589613"/>
    </source>
</evidence>